<dbReference type="AlphaFoldDB" id="Q94307"/>
<dbReference type="GeneID" id="178782"/>
<feature type="domain" description="Major facilitator superfamily (MFS) profile" evidence="3">
    <location>
        <begin position="27"/>
        <end position="439"/>
    </location>
</feature>
<protein>
    <submittedName>
        <fullName evidence="4">Major facilitator superfamily (MFS) profile domain-containing protein</fullName>
    </submittedName>
</protein>
<evidence type="ECO:0000256" key="1">
    <source>
        <dbReference type="ARBA" id="ARBA00004141"/>
    </source>
</evidence>
<dbReference type="FunCoup" id="Q94307">
    <property type="interactions" value="26"/>
</dbReference>
<dbReference type="GO" id="GO:0016020">
    <property type="term" value="C:membrane"/>
    <property type="evidence" value="ECO:0007669"/>
    <property type="project" value="UniProtKB-SubCell"/>
</dbReference>
<name>Q94307_CAEEL</name>
<dbReference type="WormBase" id="T22F3.11">
    <property type="protein sequence ID" value="CE18279"/>
    <property type="gene ID" value="WBGene00020700"/>
</dbReference>
<dbReference type="InterPro" id="IPR036259">
    <property type="entry name" value="MFS_trans_sf"/>
</dbReference>
<dbReference type="OMA" id="RTQWIGV"/>
<dbReference type="Proteomes" id="UP000001940">
    <property type="component" value="Chromosome V"/>
</dbReference>
<dbReference type="PIR" id="T30985">
    <property type="entry name" value="T30985"/>
</dbReference>
<dbReference type="InParanoid" id="Q94307"/>
<dbReference type="EMBL" id="BX284605">
    <property type="protein sequence ID" value="CCD70906.1"/>
    <property type="molecule type" value="Genomic_DNA"/>
</dbReference>
<dbReference type="STRING" id="6239.T22F3.11.1"/>
<keyword evidence="2" id="KW-1133">Transmembrane helix</keyword>
<dbReference type="InterPro" id="IPR011701">
    <property type="entry name" value="MFS"/>
</dbReference>
<dbReference type="Bgee" id="WBGene00020700">
    <property type="expression patterns" value="Expressed in larva and 2 other cell types or tissues"/>
</dbReference>
<feature type="transmembrane region" description="Helical" evidence="2">
    <location>
        <begin position="185"/>
        <end position="204"/>
    </location>
</feature>
<accession>Q94307</accession>
<keyword evidence="2" id="KW-0472">Membrane</keyword>
<feature type="transmembrane region" description="Helical" evidence="2">
    <location>
        <begin position="319"/>
        <end position="340"/>
    </location>
</feature>
<feature type="transmembrane region" description="Helical" evidence="2">
    <location>
        <begin position="66"/>
        <end position="86"/>
    </location>
</feature>
<dbReference type="GO" id="GO:0022857">
    <property type="term" value="F:transmembrane transporter activity"/>
    <property type="evidence" value="ECO:0007669"/>
    <property type="project" value="InterPro"/>
</dbReference>
<evidence type="ECO:0000313" key="4">
    <source>
        <dbReference type="EMBL" id="CCD70906.1"/>
    </source>
</evidence>
<evidence type="ECO:0000256" key="2">
    <source>
        <dbReference type="SAM" id="Phobius"/>
    </source>
</evidence>
<dbReference type="Gene3D" id="1.20.1250.20">
    <property type="entry name" value="MFS general substrate transporter like domains"/>
    <property type="match status" value="2"/>
</dbReference>
<comment type="subcellular location">
    <subcellularLocation>
        <location evidence="1">Membrane</location>
        <topology evidence="1">Multi-pass membrane protein</topology>
    </subcellularLocation>
</comment>
<dbReference type="PANTHER" id="PTHR45757">
    <property type="entry name" value="PROTEIN CBG23364-RELATED"/>
    <property type="match status" value="1"/>
</dbReference>
<dbReference type="TCDB" id="2.A.1.14.49">
    <property type="family name" value="the major facilitator superfamily (mfs)"/>
</dbReference>
<gene>
    <name evidence="4" type="ORF">CELE_T22F3.11</name>
    <name evidence="4 6" type="ORF">T22F3.11</name>
</gene>
<dbReference type="KEGG" id="cel:CELE_T22F3.11"/>
<dbReference type="CTD" id="178782"/>
<feature type="transmembrane region" description="Helical" evidence="2">
    <location>
        <begin position="117"/>
        <end position="141"/>
    </location>
</feature>
<keyword evidence="5" id="KW-1185">Reference proteome</keyword>
<keyword evidence="2" id="KW-0812">Transmembrane</keyword>
<feature type="transmembrane region" description="Helical" evidence="2">
    <location>
        <begin position="12"/>
        <end position="36"/>
    </location>
</feature>
<evidence type="ECO:0000313" key="5">
    <source>
        <dbReference type="Proteomes" id="UP000001940"/>
    </source>
</evidence>
<dbReference type="SUPFAM" id="SSF103473">
    <property type="entry name" value="MFS general substrate transporter"/>
    <property type="match status" value="1"/>
</dbReference>
<feature type="transmembrane region" description="Helical" evidence="2">
    <location>
        <begin position="248"/>
        <end position="274"/>
    </location>
</feature>
<feature type="transmembrane region" description="Helical" evidence="2">
    <location>
        <begin position="286"/>
        <end position="307"/>
    </location>
</feature>
<evidence type="ECO:0000259" key="3">
    <source>
        <dbReference type="PROSITE" id="PS50850"/>
    </source>
</evidence>
<dbReference type="InterPro" id="IPR020846">
    <property type="entry name" value="MFS_dom"/>
</dbReference>
<feature type="transmembrane region" description="Helical" evidence="2">
    <location>
        <begin position="413"/>
        <end position="435"/>
    </location>
</feature>
<dbReference type="Pfam" id="PF07690">
    <property type="entry name" value="MFS_1"/>
    <property type="match status" value="1"/>
</dbReference>
<feature type="transmembrane region" description="Helical" evidence="2">
    <location>
        <begin position="153"/>
        <end position="173"/>
    </location>
</feature>
<dbReference type="PaxDb" id="6239-T22F3.11a"/>
<evidence type="ECO:0000313" key="6">
    <source>
        <dbReference type="WormBase" id="T22F3.11"/>
    </source>
</evidence>
<dbReference type="RefSeq" id="NP_504015.1">
    <property type="nucleotide sequence ID" value="NM_071614.3"/>
</dbReference>
<dbReference type="PhylomeDB" id="Q94307"/>
<sequence length="453" mass="50591">MTRPWGNYYRWIIVGVGFLCLTSICSNFIVINFTFICMKNDMSDAVTDSNGTLRSIYDYNGSEKKWILWAVALGTMLGTVPINMLYVKYGARLPFFIAGLTSIISTALIPWAAGFNYWILILLRFCQGLAYSADFAAIGLITVRWAPLTETATFIAVMTSFTGISSVATNSVTGVICESSYGWKYSYYLHAIVGLLLFVLWYIVYIDHPQDTKRVSCKELTKIEKSKSAAHLDKSTDVPYRKLLTSPVIWCVWLNAFFEMSAVIVCSTYMPIYFHEVLKFGVTETGFWVALVLFIWLPVRWVAAVLSDKIRCIGELPKILIFNTIAVGGTGAFFAVIGFIPAENKYWSVAAFTMTMCCVGVNSGGFYKCGVLHARQYAHVVIAAIQWTKCVALFSAPAMVALFVTTESVRTQWIGVFLVFGGLMQITNLLSYCIFTDKPAEWTNSEEKPVSKA</sequence>
<feature type="transmembrane region" description="Helical" evidence="2">
    <location>
        <begin position="379"/>
        <end position="401"/>
    </location>
</feature>
<feature type="transmembrane region" description="Helical" evidence="2">
    <location>
        <begin position="346"/>
        <end position="367"/>
    </location>
</feature>
<dbReference type="AGR" id="WB:WBGene00020700"/>
<dbReference type="SMR" id="Q94307"/>
<dbReference type="PANTHER" id="PTHR45757:SF14">
    <property type="entry name" value="MAJOR FACILITATOR SUPERFAMILY (MFS) PROFILE DOMAIN-CONTAINING PROTEIN"/>
    <property type="match status" value="1"/>
</dbReference>
<feature type="transmembrane region" description="Helical" evidence="2">
    <location>
        <begin position="93"/>
        <end position="111"/>
    </location>
</feature>
<proteinExistence type="predicted"/>
<dbReference type="PROSITE" id="PS50850">
    <property type="entry name" value="MFS"/>
    <property type="match status" value="1"/>
</dbReference>
<organism evidence="4 5">
    <name type="scientific">Caenorhabditis elegans</name>
    <dbReference type="NCBI Taxonomy" id="6239"/>
    <lineage>
        <taxon>Eukaryota</taxon>
        <taxon>Metazoa</taxon>
        <taxon>Ecdysozoa</taxon>
        <taxon>Nematoda</taxon>
        <taxon>Chromadorea</taxon>
        <taxon>Rhabditida</taxon>
        <taxon>Rhabditina</taxon>
        <taxon>Rhabditomorpha</taxon>
        <taxon>Rhabditoidea</taxon>
        <taxon>Rhabditidae</taxon>
        <taxon>Peloderinae</taxon>
        <taxon>Caenorhabditis</taxon>
    </lineage>
</organism>
<dbReference type="OrthoDB" id="2985014at2759"/>
<dbReference type="eggNOG" id="KOG2532">
    <property type="taxonomic scope" value="Eukaryota"/>
</dbReference>
<reference evidence="4 5" key="1">
    <citation type="journal article" date="1998" name="Science">
        <title>Genome sequence of the nematode C. elegans: a platform for investigating biology.</title>
        <authorList>
            <consortium name="The C. elegans sequencing consortium"/>
            <person name="Sulson J.E."/>
            <person name="Waterston R."/>
        </authorList>
    </citation>
    <scope>NUCLEOTIDE SEQUENCE [LARGE SCALE GENOMIC DNA]</scope>
    <source>
        <strain evidence="4 5">Bristol N2</strain>
    </source>
</reference>
<dbReference type="UCSC" id="T22F3.11a">
    <property type="organism name" value="c. elegans"/>
</dbReference>